<organism evidence="3 4">
    <name type="scientific">Candidatus Thiodiazotropha endolucinida</name>
    <dbReference type="NCBI Taxonomy" id="1655433"/>
    <lineage>
        <taxon>Bacteria</taxon>
        <taxon>Pseudomonadati</taxon>
        <taxon>Pseudomonadota</taxon>
        <taxon>Gammaproteobacteria</taxon>
        <taxon>Chromatiales</taxon>
        <taxon>Sedimenticolaceae</taxon>
        <taxon>Candidatus Thiodiazotropha</taxon>
    </lineage>
</organism>
<dbReference type="InterPro" id="IPR037523">
    <property type="entry name" value="VOC_core"/>
</dbReference>
<dbReference type="GO" id="GO:0004493">
    <property type="term" value="F:methylmalonyl-CoA epimerase activity"/>
    <property type="evidence" value="ECO:0007669"/>
    <property type="project" value="TreeGrafter"/>
</dbReference>
<sequence>MNIDHICIAVRSIDRAIPRIADMFGYTQKTSKITNTRQKVNVVFLEKQESLDIKLIEPSSPDSPLIESLKKGEGLHHICFKTEKSVPLDVDILKQKGLRVLADAEKGEAFDDELIAFMYAGFGLNIELIDTEKRRGLINTLNNDG</sequence>
<proteinExistence type="predicted"/>
<dbReference type="PANTHER" id="PTHR43048">
    <property type="entry name" value="METHYLMALONYL-COA EPIMERASE"/>
    <property type="match status" value="1"/>
</dbReference>
<dbReference type="AlphaFoldDB" id="A0A7Z0VLV7"/>
<dbReference type="InterPro" id="IPR051785">
    <property type="entry name" value="MMCE/EMCE_epimerase"/>
</dbReference>
<dbReference type="PANTHER" id="PTHR43048:SF3">
    <property type="entry name" value="METHYLMALONYL-COA EPIMERASE, MITOCHONDRIAL"/>
    <property type="match status" value="1"/>
</dbReference>
<accession>A0A7Z0VLV7</accession>
<evidence type="ECO:0000313" key="4">
    <source>
        <dbReference type="Proteomes" id="UP000094769"/>
    </source>
</evidence>
<dbReference type="Proteomes" id="UP000094769">
    <property type="component" value="Unassembled WGS sequence"/>
</dbReference>
<dbReference type="Gene3D" id="3.10.180.10">
    <property type="entry name" value="2,3-Dihydroxybiphenyl 1,2-Dioxygenase, domain 1"/>
    <property type="match status" value="1"/>
</dbReference>
<comment type="caution">
    <text evidence="3">The sequence shown here is derived from an EMBL/GenBank/DDBJ whole genome shotgun (WGS) entry which is preliminary data.</text>
</comment>
<reference evidence="3 4" key="1">
    <citation type="submission" date="2016-06" db="EMBL/GenBank/DDBJ databases">
        <title>Genome sequence of endosymbiont of Candidatus Endolucinida thiodiazotropha.</title>
        <authorList>
            <person name="Poehlein A."/>
            <person name="Koenig S."/>
            <person name="Heiden S.E."/>
            <person name="Thuermer A."/>
            <person name="Voget S."/>
            <person name="Daniel R."/>
            <person name="Markert S."/>
            <person name="Gros O."/>
            <person name="Schweder T."/>
        </authorList>
    </citation>
    <scope>NUCLEOTIDE SEQUENCE [LARGE SCALE GENOMIC DNA]</scope>
    <source>
        <strain evidence="3 4">COS</strain>
    </source>
</reference>
<name>A0A7Z0VLV7_9GAMM</name>
<dbReference type="EMBL" id="MARB01000010">
    <property type="protein sequence ID" value="ODJ87740.1"/>
    <property type="molecule type" value="Genomic_DNA"/>
</dbReference>
<dbReference type="SUPFAM" id="SSF54593">
    <property type="entry name" value="Glyoxalase/Bleomycin resistance protein/Dihydroxybiphenyl dioxygenase"/>
    <property type="match status" value="1"/>
</dbReference>
<evidence type="ECO:0000313" key="3">
    <source>
        <dbReference type="EMBL" id="ODJ87740.1"/>
    </source>
</evidence>
<dbReference type="GO" id="GO:0046872">
    <property type="term" value="F:metal ion binding"/>
    <property type="evidence" value="ECO:0007669"/>
    <property type="project" value="UniProtKB-KW"/>
</dbReference>
<feature type="domain" description="VOC" evidence="2">
    <location>
        <begin position="2"/>
        <end position="131"/>
    </location>
</feature>
<keyword evidence="1" id="KW-0479">Metal-binding</keyword>
<evidence type="ECO:0000256" key="1">
    <source>
        <dbReference type="ARBA" id="ARBA00022723"/>
    </source>
</evidence>
<dbReference type="GO" id="GO:0046491">
    <property type="term" value="P:L-methylmalonyl-CoA metabolic process"/>
    <property type="evidence" value="ECO:0007669"/>
    <property type="project" value="TreeGrafter"/>
</dbReference>
<dbReference type="PROSITE" id="PS51819">
    <property type="entry name" value="VOC"/>
    <property type="match status" value="1"/>
</dbReference>
<dbReference type="RefSeq" id="WP_069124750.1">
    <property type="nucleotide sequence ID" value="NZ_MARB01000010.1"/>
</dbReference>
<protein>
    <recommendedName>
        <fullName evidence="2">VOC domain-containing protein</fullName>
    </recommendedName>
</protein>
<dbReference type="InterPro" id="IPR029068">
    <property type="entry name" value="Glyas_Bleomycin-R_OHBP_Dase"/>
</dbReference>
<keyword evidence="4" id="KW-1185">Reference proteome</keyword>
<gene>
    <name evidence="3" type="ORF">CODIS_21580</name>
</gene>
<dbReference type="OrthoDB" id="9788468at2"/>
<dbReference type="Pfam" id="PF13669">
    <property type="entry name" value="Glyoxalase_4"/>
    <property type="match status" value="1"/>
</dbReference>
<evidence type="ECO:0000259" key="2">
    <source>
        <dbReference type="PROSITE" id="PS51819"/>
    </source>
</evidence>